<comment type="caution">
    <text evidence="1">The sequence shown here is derived from an EMBL/GenBank/DDBJ whole genome shotgun (WGS) entry which is preliminary data.</text>
</comment>
<evidence type="ECO:0000313" key="2">
    <source>
        <dbReference type="Proteomes" id="UP000012313"/>
    </source>
</evidence>
<evidence type="ECO:0000313" key="1">
    <source>
        <dbReference type="EMBL" id="EMY78332.1"/>
    </source>
</evidence>
<dbReference type="EMBL" id="AOHC02000023">
    <property type="protein sequence ID" value="EMY78332.1"/>
    <property type="molecule type" value="Genomic_DNA"/>
</dbReference>
<dbReference type="STRING" id="1218598.LEP1GSC060_0646"/>
<organism evidence="1 2">
    <name type="scientific">Leptospira weilii serovar Ranarum str. ICFT</name>
    <dbReference type="NCBI Taxonomy" id="1218598"/>
    <lineage>
        <taxon>Bacteria</taxon>
        <taxon>Pseudomonadati</taxon>
        <taxon>Spirochaetota</taxon>
        <taxon>Spirochaetia</taxon>
        <taxon>Leptospirales</taxon>
        <taxon>Leptospiraceae</taxon>
        <taxon>Leptospira</taxon>
    </lineage>
</organism>
<dbReference type="Proteomes" id="UP000012313">
    <property type="component" value="Unassembled WGS sequence"/>
</dbReference>
<keyword evidence="2" id="KW-1185">Reference proteome</keyword>
<reference evidence="1" key="1">
    <citation type="submission" date="2013-03" db="EMBL/GenBank/DDBJ databases">
        <authorList>
            <person name="Harkins D.M."/>
            <person name="Durkin A.S."/>
            <person name="Brinkac L.M."/>
            <person name="Haft D.H."/>
            <person name="Selengut J.D."/>
            <person name="Sanka R."/>
            <person name="DePew J."/>
            <person name="Purushe J."/>
            <person name="Hartskeerl R.A."/>
            <person name="Ahmed A."/>
            <person name="van der Linden H."/>
            <person name="Goris M.G.A."/>
            <person name="Vinetz J.M."/>
            <person name="Sutton G.G."/>
            <person name="Nierman W.C."/>
            <person name="Fouts D.E."/>
        </authorList>
    </citation>
    <scope>NUCLEOTIDE SEQUENCE [LARGE SCALE GENOMIC DNA]</scope>
    <source>
        <strain evidence="1">ICFT</strain>
    </source>
</reference>
<proteinExistence type="predicted"/>
<sequence>MKLDRNQTNEILKHVLKDHKVSWQNIETKIDFNLLKNKIEKGLESKVFEKVFGEIVLRTYTKWI</sequence>
<dbReference type="AlphaFoldDB" id="N1WM66"/>
<gene>
    <name evidence="1" type="ORF">LEP1GSC060_0646</name>
</gene>
<accession>N1WM66</accession>
<name>N1WM66_9LEPT</name>
<protein>
    <submittedName>
        <fullName evidence="1">Uncharacterized protein</fullName>
    </submittedName>
</protein>